<gene>
    <name evidence="3" type="ORF">AVDCRST_MAG90-1220</name>
</gene>
<dbReference type="InterPro" id="IPR027417">
    <property type="entry name" value="P-loop_NTPase"/>
</dbReference>
<protein>
    <submittedName>
        <fullName evidence="3">FIG061771: ATP-dependent nuclease subunit A</fullName>
    </submittedName>
</protein>
<dbReference type="EMBL" id="CADCUC010000236">
    <property type="protein sequence ID" value="CAA9325474.1"/>
    <property type="molecule type" value="Genomic_DNA"/>
</dbReference>
<dbReference type="GO" id="GO:0006281">
    <property type="term" value="P:DNA repair"/>
    <property type="evidence" value="ECO:0007669"/>
    <property type="project" value="UniProtKB-KW"/>
</dbReference>
<dbReference type="AlphaFoldDB" id="A0A6J4L8I2"/>
<proteinExistence type="predicted"/>
<feature type="non-terminal residue" evidence="3">
    <location>
        <position position="1"/>
    </location>
</feature>
<dbReference type="GO" id="GO:0004527">
    <property type="term" value="F:exonuclease activity"/>
    <property type="evidence" value="ECO:0007669"/>
    <property type="project" value="UniProtKB-KW"/>
</dbReference>
<dbReference type="Gene3D" id="3.90.320.10">
    <property type="match status" value="1"/>
</dbReference>
<reference evidence="3" key="1">
    <citation type="submission" date="2020-02" db="EMBL/GenBank/DDBJ databases">
        <authorList>
            <person name="Meier V. D."/>
        </authorList>
    </citation>
    <scope>NUCLEOTIDE SEQUENCE</scope>
    <source>
        <strain evidence="3">AVDCRST_MAG90</strain>
    </source>
</reference>
<sequence>GQHPMRDPPLIPVELPGGGSTLVWSCAKADDCARIAAARDAMHAKDLEEHNRLLYVAMTRARDRLVIAPYTGRKEAPEAAWCEMVRRGLTARVGGLVLTQAPYGPTALWSNGESASDLPALPSPRIADAIEAPDWLTAPVETEAPSRAPVRPSSAAGRDRAGEGDPAIAAKLAGTLTHTLLQQLPGLRIDQRAAAARAFVAAGAPLLDPAAKDRIVAEVLGVLDVPALGPLFGPGSRAEVGVSGRVRVGSGWAPVSGQIDRLAVLPTEILVADFKTGAPPPVGQAAPDAYVTQLALYGALLRDIYPDRPVRALLIWTRDARIETFATVALEARLASIKAA</sequence>
<dbReference type="GO" id="GO:0004386">
    <property type="term" value="F:helicase activity"/>
    <property type="evidence" value="ECO:0007669"/>
    <property type="project" value="UniProtKB-KW"/>
</dbReference>
<dbReference type="Pfam" id="PF12705">
    <property type="entry name" value="PDDEXK_1"/>
    <property type="match status" value="1"/>
</dbReference>
<evidence type="ECO:0000313" key="3">
    <source>
        <dbReference type="EMBL" id="CAA9325474.1"/>
    </source>
</evidence>
<dbReference type="GO" id="GO:0003677">
    <property type="term" value="F:DNA binding"/>
    <property type="evidence" value="ECO:0007669"/>
    <property type="project" value="UniProtKB-KW"/>
</dbReference>
<dbReference type="InterPro" id="IPR011604">
    <property type="entry name" value="PDDEXK-like_dom_sf"/>
</dbReference>
<accession>A0A6J4L8I2</accession>
<feature type="domain" description="PD-(D/E)XK endonuclease-like" evidence="2">
    <location>
        <begin position="165"/>
        <end position="320"/>
    </location>
</feature>
<dbReference type="GO" id="GO:0005524">
    <property type="term" value="F:ATP binding"/>
    <property type="evidence" value="ECO:0007669"/>
    <property type="project" value="UniProtKB-KW"/>
</dbReference>
<dbReference type="SUPFAM" id="SSF52540">
    <property type="entry name" value="P-loop containing nucleoside triphosphate hydrolases"/>
    <property type="match status" value="1"/>
</dbReference>
<evidence type="ECO:0000259" key="2">
    <source>
        <dbReference type="Pfam" id="PF12705"/>
    </source>
</evidence>
<feature type="region of interest" description="Disordered" evidence="1">
    <location>
        <begin position="139"/>
        <end position="162"/>
    </location>
</feature>
<dbReference type="InterPro" id="IPR038726">
    <property type="entry name" value="PDDEXK_AddAB-type"/>
</dbReference>
<dbReference type="Gene3D" id="3.40.50.300">
    <property type="entry name" value="P-loop containing nucleotide triphosphate hydrolases"/>
    <property type="match status" value="1"/>
</dbReference>
<evidence type="ECO:0000256" key="1">
    <source>
        <dbReference type="SAM" id="MobiDB-lite"/>
    </source>
</evidence>
<name>A0A6J4L8I2_9HYPH</name>
<organism evidence="3">
    <name type="scientific">uncultured Microvirga sp</name>
    <dbReference type="NCBI Taxonomy" id="412392"/>
    <lineage>
        <taxon>Bacteria</taxon>
        <taxon>Pseudomonadati</taxon>
        <taxon>Pseudomonadota</taxon>
        <taxon>Alphaproteobacteria</taxon>
        <taxon>Hyphomicrobiales</taxon>
        <taxon>Methylobacteriaceae</taxon>
        <taxon>Microvirga</taxon>
        <taxon>environmental samples</taxon>
    </lineage>
</organism>